<protein>
    <submittedName>
        <fullName evidence="4">Uncharacterized protein TC_0359</fullName>
    </submittedName>
</protein>
<evidence type="ECO:0000259" key="3">
    <source>
        <dbReference type="Pfam" id="PF20696"/>
    </source>
</evidence>
<dbReference type="SUPFAM" id="SSF143968">
    <property type="entry name" value="UbiD C-terminal domain-like"/>
    <property type="match status" value="2"/>
</dbReference>
<evidence type="ECO:0000259" key="1">
    <source>
        <dbReference type="Pfam" id="PF01977"/>
    </source>
</evidence>
<dbReference type="Gene3D" id="3.40.1670.10">
    <property type="entry name" value="UbiD C-terminal domain-like"/>
    <property type="match status" value="1"/>
</dbReference>
<feature type="domain" description="3-octaprenyl-4-hydroxybenzoate carboxy-lyase-like N-terminal" evidence="2">
    <location>
        <begin position="8"/>
        <end position="86"/>
    </location>
</feature>
<dbReference type="Proteomes" id="UP001174909">
    <property type="component" value="Unassembled WGS sequence"/>
</dbReference>
<dbReference type="InterPro" id="IPR002830">
    <property type="entry name" value="UbiD"/>
</dbReference>
<dbReference type="Pfam" id="PF20695">
    <property type="entry name" value="UbiD_N"/>
    <property type="match status" value="1"/>
</dbReference>
<dbReference type="GO" id="GO:0005737">
    <property type="term" value="C:cytoplasm"/>
    <property type="evidence" value="ECO:0007669"/>
    <property type="project" value="TreeGrafter"/>
</dbReference>
<dbReference type="PANTHER" id="PTHR30108:SF7">
    <property type="entry name" value="3-POLYPRENYL-4-HYDROXYBENZOATE DECARBOXYLASE"/>
    <property type="match status" value="1"/>
</dbReference>
<sequence>MHNLRQFLALLRREGELVTVDAPVSSDLEIAEIHRRVLAAAGPALLFTHVEGADFPCVTNLFGTARRVDLAFGPRPEQFIQQLVQLAQDLPSLSPGKLWPHKNLIPAALKVGLKTVGKGPIGECVQSPPDLTRLPLLKTWPEDGGHFITLPLVYTQHPDTGHHNLGMYRIQRHDSQTLGVHWQIQKGGGFHYHVAEQRGEDLPLVIFVGGPPALILAAIAPLPEDLPELILASLLQGERLRRVPTPTLPLIAEAEFAIEGVVPPHVRKPEGPFGDHYGYYSLQHDYPVLQAKRLYHRKDAIFPATVVGKPPQEDMFLGTYIQQLMTPLSKLVMPAIKAMWSYGETGYHSLAAIVVEERYPREAMKFAFRILGEDGGQLNLTKFLVVIDRPLDLGDFRQVLAYALARARLETDLFVIANLAMDTLDYTGPAVNQGSKGILLGVGDPVGELPGEFSGDLPGGACAAAVYCPGALTVQGPAYAEDPGYAQHLAEDRAVAAWPLIFLVDDASAAAKNVTFLWSTFTRFEPAADTYAAAVQLRRHHPCYTPPIVLDCRMKPGYPDELITDEETAQKVSRRWAGSTFPKAASKARKTALATPDFPCWINP</sequence>
<comment type="caution">
    <text evidence="4">The sequence shown here is derived from an EMBL/GenBank/DDBJ whole genome shotgun (WGS) entry which is preliminary data.</text>
</comment>
<evidence type="ECO:0000313" key="5">
    <source>
        <dbReference type="Proteomes" id="UP001174909"/>
    </source>
</evidence>
<reference evidence="4" key="1">
    <citation type="submission" date="2023-03" db="EMBL/GenBank/DDBJ databases">
        <authorList>
            <person name="Steffen K."/>
            <person name="Cardenas P."/>
        </authorList>
    </citation>
    <scope>NUCLEOTIDE SEQUENCE</scope>
</reference>
<dbReference type="InterPro" id="IPR049381">
    <property type="entry name" value="UbiD-like_C"/>
</dbReference>
<keyword evidence="5" id="KW-1185">Reference proteome</keyword>
<dbReference type="NCBIfam" id="TIGR00148">
    <property type="entry name" value="UbiD family decarboxylase"/>
    <property type="match status" value="1"/>
</dbReference>
<dbReference type="GO" id="GO:0016831">
    <property type="term" value="F:carboxy-lyase activity"/>
    <property type="evidence" value="ECO:0007669"/>
    <property type="project" value="InterPro"/>
</dbReference>
<dbReference type="Pfam" id="PF01977">
    <property type="entry name" value="UbiD"/>
    <property type="match status" value="1"/>
</dbReference>
<dbReference type="InterPro" id="IPR049383">
    <property type="entry name" value="UbiD-like_N"/>
</dbReference>
<feature type="domain" description="3-octaprenyl-4-hydroxybenzoate carboxy-lyase-like C-terminal" evidence="3">
    <location>
        <begin position="317"/>
        <end position="438"/>
    </location>
</feature>
<dbReference type="EMBL" id="CASHTH010003504">
    <property type="protein sequence ID" value="CAI8045741.1"/>
    <property type="molecule type" value="Genomic_DNA"/>
</dbReference>
<accession>A0AA35TF13</accession>
<dbReference type="InterPro" id="IPR048304">
    <property type="entry name" value="UbiD_Rift_dom"/>
</dbReference>
<gene>
    <name evidence="4" type="ORF">GBAR_LOCUS25302</name>
</gene>
<feature type="domain" description="3-octaprenyl-4-hydroxybenzoate carboxy-lyase-like Rift-related" evidence="1">
    <location>
        <begin position="118"/>
        <end position="310"/>
    </location>
</feature>
<proteinExistence type="predicted"/>
<name>A0AA35TF13_GEOBA</name>
<organism evidence="4 5">
    <name type="scientific">Geodia barretti</name>
    <name type="common">Barrett's horny sponge</name>
    <dbReference type="NCBI Taxonomy" id="519541"/>
    <lineage>
        <taxon>Eukaryota</taxon>
        <taxon>Metazoa</taxon>
        <taxon>Porifera</taxon>
        <taxon>Demospongiae</taxon>
        <taxon>Heteroscleromorpha</taxon>
        <taxon>Tetractinellida</taxon>
        <taxon>Astrophorina</taxon>
        <taxon>Geodiidae</taxon>
        <taxon>Geodia</taxon>
    </lineage>
</organism>
<evidence type="ECO:0000259" key="2">
    <source>
        <dbReference type="Pfam" id="PF20695"/>
    </source>
</evidence>
<dbReference type="AlphaFoldDB" id="A0AA35TF13"/>
<dbReference type="SUPFAM" id="SSF50475">
    <property type="entry name" value="FMN-binding split barrel"/>
    <property type="match status" value="1"/>
</dbReference>
<evidence type="ECO:0000313" key="4">
    <source>
        <dbReference type="EMBL" id="CAI8045741.1"/>
    </source>
</evidence>
<dbReference type="Pfam" id="PF20696">
    <property type="entry name" value="UbiD_C"/>
    <property type="match status" value="1"/>
</dbReference>
<dbReference type="PANTHER" id="PTHR30108">
    <property type="entry name" value="3-OCTAPRENYL-4-HYDROXYBENZOATE CARBOXY-LYASE-RELATED"/>
    <property type="match status" value="1"/>
</dbReference>